<dbReference type="EMBL" id="CAADRP010000002">
    <property type="protein sequence ID" value="VFU21479.1"/>
    <property type="molecule type" value="Genomic_DNA"/>
</dbReference>
<reference evidence="2" key="1">
    <citation type="submission" date="2019-03" db="EMBL/GenBank/DDBJ databases">
        <authorList>
            <person name="Mank J."/>
            <person name="Almeida P."/>
        </authorList>
    </citation>
    <scope>NUCLEOTIDE SEQUENCE</scope>
    <source>
        <strain evidence="2">78183</strain>
    </source>
</reference>
<gene>
    <name evidence="2" type="ORF">SVIM_LOCUS13735</name>
</gene>
<name>A0A6N2K0E1_SALVM</name>
<organism evidence="2">
    <name type="scientific">Salix viminalis</name>
    <name type="common">Common osier</name>
    <name type="synonym">Basket willow</name>
    <dbReference type="NCBI Taxonomy" id="40686"/>
    <lineage>
        <taxon>Eukaryota</taxon>
        <taxon>Viridiplantae</taxon>
        <taxon>Streptophyta</taxon>
        <taxon>Embryophyta</taxon>
        <taxon>Tracheophyta</taxon>
        <taxon>Spermatophyta</taxon>
        <taxon>Magnoliopsida</taxon>
        <taxon>eudicotyledons</taxon>
        <taxon>Gunneridae</taxon>
        <taxon>Pentapetalae</taxon>
        <taxon>rosids</taxon>
        <taxon>fabids</taxon>
        <taxon>Malpighiales</taxon>
        <taxon>Salicaceae</taxon>
        <taxon>Saliceae</taxon>
        <taxon>Salix</taxon>
    </lineage>
</organism>
<proteinExistence type="predicted"/>
<dbReference type="AlphaFoldDB" id="A0A6N2K0E1"/>
<accession>A0A6N2K0E1</accession>
<evidence type="ECO:0000256" key="1">
    <source>
        <dbReference type="SAM" id="MobiDB-lite"/>
    </source>
</evidence>
<protein>
    <submittedName>
        <fullName evidence="2">Uncharacterized protein</fullName>
    </submittedName>
</protein>
<feature type="region of interest" description="Disordered" evidence="1">
    <location>
        <begin position="1"/>
        <end position="33"/>
    </location>
</feature>
<sequence length="107" mass="11469">MLSNALKQVATAKNDTREAPIKDPTTGKVADAPLAGEGAGAEISSAAKAAVMEAATRTAQEIFFKSMMQNARVMLAASTCLGDEERVLIRFALCRSEWFQMVVNAYL</sequence>
<evidence type="ECO:0000313" key="2">
    <source>
        <dbReference type="EMBL" id="VFU21479.1"/>
    </source>
</evidence>